<proteinExistence type="predicted"/>
<dbReference type="Gene3D" id="3.80.10.10">
    <property type="entry name" value="Ribonuclease Inhibitor"/>
    <property type="match status" value="1"/>
</dbReference>
<dbReference type="InterPro" id="IPR032675">
    <property type="entry name" value="LRR_dom_sf"/>
</dbReference>
<name>A0AAD6X7L0_9AGAR</name>
<dbReference type="SUPFAM" id="SSF52047">
    <property type="entry name" value="RNI-like"/>
    <property type="match status" value="1"/>
</dbReference>
<gene>
    <name evidence="2" type="ORF">C8F04DRAFT_1232003</name>
    <name evidence="1" type="ORF">C8F04DRAFT_1237323</name>
</gene>
<evidence type="ECO:0008006" key="4">
    <source>
        <dbReference type="Google" id="ProtNLM"/>
    </source>
</evidence>
<dbReference type="Proteomes" id="UP001218188">
    <property type="component" value="Unassembled WGS sequence"/>
</dbReference>
<protein>
    <recommendedName>
        <fullName evidence="4">F-box domain-containing protein</fullName>
    </recommendedName>
</protein>
<sequence length="288" mass="32953">MALRATSALPLELEREIFTATARIFDDTIPTLLRVAHRVLAWIEPMLYRTLMFPLNRGGLTRLHAAVKTIQTKPLPFMRANVRHVMCWDFFGTEDLTTLLSVCTGVQNLALCHLSRGVIPHLRGLHLQRLTLPIHLFRFLRTRMAATTNNFFSDLTHLHLTGFGLVEKEFHIGALPRLTHLCIDHPAQQDNQLLCDILTDCTALQALVCTFKYTIQHPNDPWIDHPRVVLVQLDVSSESYNHDWKLGTMGGRDFWRRADEFLARKRNNKTIATQVCDGPCDAEIVWNS</sequence>
<accession>A0AAD6X7L0</accession>
<evidence type="ECO:0000313" key="3">
    <source>
        <dbReference type="Proteomes" id="UP001218188"/>
    </source>
</evidence>
<dbReference type="EMBL" id="JARJCM010000108">
    <property type="protein sequence ID" value="KAJ7028841.1"/>
    <property type="molecule type" value="Genomic_DNA"/>
</dbReference>
<organism evidence="2 3">
    <name type="scientific">Mycena alexandri</name>
    <dbReference type="NCBI Taxonomy" id="1745969"/>
    <lineage>
        <taxon>Eukaryota</taxon>
        <taxon>Fungi</taxon>
        <taxon>Dikarya</taxon>
        <taxon>Basidiomycota</taxon>
        <taxon>Agaricomycotina</taxon>
        <taxon>Agaricomycetes</taxon>
        <taxon>Agaricomycetidae</taxon>
        <taxon>Agaricales</taxon>
        <taxon>Marasmiineae</taxon>
        <taxon>Mycenaceae</taxon>
        <taxon>Mycena</taxon>
    </lineage>
</organism>
<evidence type="ECO:0000313" key="1">
    <source>
        <dbReference type="EMBL" id="KAJ7028841.1"/>
    </source>
</evidence>
<dbReference type="AlphaFoldDB" id="A0AAD6X7L0"/>
<comment type="caution">
    <text evidence="2">The sequence shown here is derived from an EMBL/GenBank/DDBJ whole genome shotgun (WGS) entry which is preliminary data.</text>
</comment>
<reference evidence="2" key="1">
    <citation type="submission" date="2023-03" db="EMBL/GenBank/DDBJ databases">
        <title>Massive genome expansion in bonnet fungi (Mycena s.s.) driven by repeated elements and novel gene families across ecological guilds.</title>
        <authorList>
            <consortium name="Lawrence Berkeley National Laboratory"/>
            <person name="Harder C.B."/>
            <person name="Miyauchi S."/>
            <person name="Viragh M."/>
            <person name="Kuo A."/>
            <person name="Thoen E."/>
            <person name="Andreopoulos B."/>
            <person name="Lu D."/>
            <person name="Skrede I."/>
            <person name="Drula E."/>
            <person name="Henrissat B."/>
            <person name="Morin E."/>
            <person name="Kohler A."/>
            <person name="Barry K."/>
            <person name="LaButti K."/>
            <person name="Morin E."/>
            <person name="Salamov A."/>
            <person name="Lipzen A."/>
            <person name="Mereny Z."/>
            <person name="Hegedus B."/>
            <person name="Baldrian P."/>
            <person name="Stursova M."/>
            <person name="Weitz H."/>
            <person name="Taylor A."/>
            <person name="Grigoriev I.V."/>
            <person name="Nagy L.G."/>
            <person name="Martin F."/>
            <person name="Kauserud H."/>
        </authorList>
    </citation>
    <scope>NUCLEOTIDE SEQUENCE</scope>
    <source>
        <strain evidence="2">CBHHK200</strain>
    </source>
</reference>
<keyword evidence="3" id="KW-1185">Reference proteome</keyword>
<evidence type="ECO:0000313" key="2">
    <source>
        <dbReference type="EMBL" id="KAJ7038405.1"/>
    </source>
</evidence>
<dbReference type="EMBL" id="JARJCM010000032">
    <property type="protein sequence ID" value="KAJ7038405.1"/>
    <property type="molecule type" value="Genomic_DNA"/>
</dbReference>